<protein>
    <submittedName>
        <fullName evidence="2">Uncharacterized protein</fullName>
    </submittedName>
</protein>
<evidence type="ECO:0000313" key="3">
    <source>
        <dbReference type="Proteomes" id="UP000233469"/>
    </source>
</evidence>
<evidence type="ECO:0000313" key="2">
    <source>
        <dbReference type="EMBL" id="PKK80166.1"/>
    </source>
</evidence>
<dbReference type="VEuPathDB" id="FungiDB:RhiirA1_477202"/>
<evidence type="ECO:0000256" key="1">
    <source>
        <dbReference type="SAM" id="Coils"/>
    </source>
</evidence>
<dbReference type="VEuPathDB" id="FungiDB:FUN_007140"/>
<dbReference type="VEuPathDB" id="FungiDB:RhiirFUN_008895"/>
<dbReference type="AlphaFoldDB" id="A0A2N1P225"/>
<sequence length="308" mass="35267">MSNAQSIDSLRELNAKLLDEIAKLRKKFAKIEGENAEIPELRRNRDANASLKVLPSAENNPTVFSENDQMVLEKLEKIEKTSRNQQKVIQDFDDSDEIELTKNQNIELNLGSIIVHLPKLVSNNFENKVVEIRHETGVTDKTARTQIYKEMLEHLAGVMPVALRIKTLRAKKIRKLFGENGVGIDKIKSSNFKTHFLGKRSESCAFETTNGDASSKLKVNVSTTSRPPIPRTTYDQSYFRNKTLDQYPTLYREFSSENFYYHGITDETSCDHKRTCPLCSLDHDDEESIEGRYKAGSYFIKCEHAKLR</sequence>
<gene>
    <name evidence="2" type="ORF">RhiirC2_768406</name>
</gene>
<reference evidence="2 3" key="2">
    <citation type="submission" date="2017-10" db="EMBL/GenBank/DDBJ databases">
        <title>Extensive intraspecific genome diversity in a model arbuscular mycorrhizal fungus.</title>
        <authorList>
            <person name="Chen E.C.H."/>
            <person name="Morin E."/>
            <person name="Baudet D."/>
            <person name="Noel J."/>
            <person name="Ndikumana S."/>
            <person name="Charron P."/>
            <person name="St-Onge C."/>
            <person name="Giorgi J."/>
            <person name="Grigoriev I.V."/>
            <person name="Roux C."/>
            <person name="Martin F.M."/>
            <person name="Corradi N."/>
        </authorList>
    </citation>
    <scope>NUCLEOTIDE SEQUENCE [LARGE SCALE GENOMIC DNA]</scope>
    <source>
        <strain evidence="2 3">C2</strain>
    </source>
</reference>
<accession>A0A2N1P225</accession>
<reference evidence="2 3" key="1">
    <citation type="submission" date="2016-04" db="EMBL/GenBank/DDBJ databases">
        <title>Genome analyses suggest a sexual origin of heterokaryosis in a supposedly ancient asexual fungus.</title>
        <authorList>
            <person name="Ropars J."/>
            <person name="Sedzielewska K."/>
            <person name="Noel J."/>
            <person name="Charron P."/>
            <person name="Farinelli L."/>
            <person name="Marton T."/>
            <person name="Kruger M."/>
            <person name="Pelin A."/>
            <person name="Brachmann A."/>
            <person name="Corradi N."/>
        </authorList>
    </citation>
    <scope>NUCLEOTIDE SEQUENCE [LARGE SCALE GENOMIC DNA]</scope>
    <source>
        <strain evidence="2 3">C2</strain>
    </source>
</reference>
<keyword evidence="1" id="KW-0175">Coiled coil</keyword>
<organism evidence="2 3">
    <name type="scientific">Rhizophagus irregularis</name>
    <dbReference type="NCBI Taxonomy" id="588596"/>
    <lineage>
        <taxon>Eukaryota</taxon>
        <taxon>Fungi</taxon>
        <taxon>Fungi incertae sedis</taxon>
        <taxon>Mucoromycota</taxon>
        <taxon>Glomeromycotina</taxon>
        <taxon>Glomeromycetes</taxon>
        <taxon>Glomerales</taxon>
        <taxon>Glomeraceae</taxon>
        <taxon>Rhizophagus</taxon>
    </lineage>
</organism>
<dbReference type="VEuPathDB" id="FungiDB:FUN_008518"/>
<name>A0A2N1P225_9GLOM</name>
<dbReference type="EMBL" id="LLXL01000022">
    <property type="protein sequence ID" value="PKK80166.1"/>
    <property type="molecule type" value="Genomic_DNA"/>
</dbReference>
<feature type="coiled-coil region" evidence="1">
    <location>
        <begin position="7"/>
        <end position="34"/>
    </location>
</feature>
<comment type="caution">
    <text evidence="2">The sequence shown here is derived from an EMBL/GenBank/DDBJ whole genome shotgun (WGS) entry which is preliminary data.</text>
</comment>
<dbReference type="Proteomes" id="UP000233469">
    <property type="component" value="Unassembled WGS sequence"/>
</dbReference>
<proteinExistence type="predicted"/>